<accession>A0ABT0C5K0</accession>
<dbReference type="Proteomes" id="UP001165444">
    <property type="component" value="Unassembled WGS sequence"/>
</dbReference>
<comment type="caution">
    <text evidence="2">The sequence shown here is derived from an EMBL/GenBank/DDBJ whole genome shotgun (WGS) entry which is preliminary data.</text>
</comment>
<feature type="chain" id="PRO_5046309596" description="Lipoprotein" evidence="1">
    <location>
        <begin position="21"/>
        <end position="276"/>
    </location>
</feature>
<dbReference type="EMBL" id="JAKZMM010000068">
    <property type="protein sequence ID" value="MCJ2382289.1"/>
    <property type="molecule type" value="Genomic_DNA"/>
</dbReference>
<sequence length="276" mass="31453">MKKSIACLMLATALAGCNNAAKQAQERLDKARAYYENNELFAARSEIDSLRAKFPKEFDALKGALTLMREIDLKEAERNIAYCDSLMPIRLHESDSLKAGFTFEKDTLYEEIGNYIWRQQTIERNVQRCYVRCGVNENGEMYLASVYFGGKPIDHTSIKVSTPDGLFAETASIPYDGGVNYHFKDMGNTTEVVTYKAEKGQDVIKFIYDNADKRIKIEYQGGKPYVIYMAEADKKALVATYNLATALSDIYQMTQEKRKALKRIAYLNHRMNKEAE</sequence>
<keyword evidence="1" id="KW-0732">Signal</keyword>
<reference evidence="2 3" key="1">
    <citation type="submission" date="2022-03" db="EMBL/GenBank/DDBJ databases">
        <title>Parabacteroides sp. nov. isolated from swine feces.</title>
        <authorList>
            <person name="Bak J.E."/>
        </authorList>
    </citation>
    <scope>NUCLEOTIDE SEQUENCE [LARGE SCALE GENOMIC DNA]</scope>
    <source>
        <strain evidence="2 3">AGMB00274</strain>
    </source>
</reference>
<protein>
    <recommendedName>
        <fullName evidence="4">Lipoprotein</fullName>
    </recommendedName>
</protein>
<keyword evidence="3" id="KW-1185">Reference proteome</keyword>
<feature type="signal peptide" evidence="1">
    <location>
        <begin position="1"/>
        <end position="20"/>
    </location>
</feature>
<evidence type="ECO:0000256" key="1">
    <source>
        <dbReference type="SAM" id="SignalP"/>
    </source>
</evidence>
<organism evidence="2 3">
    <name type="scientific">Parabacteroides faecalis</name>
    <dbReference type="NCBI Taxonomy" id="2924040"/>
    <lineage>
        <taxon>Bacteria</taxon>
        <taxon>Pseudomonadati</taxon>
        <taxon>Bacteroidota</taxon>
        <taxon>Bacteroidia</taxon>
        <taxon>Bacteroidales</taxon>
        <taxon>Tannerellaceae</taxon>
        <taxon>Parabacteroides</taxon>
    </lineage>
</organism>
<evidence type="ECO:0000313" key="3">
    <source>
        <dbReference type="Proteomes" id="UP001165444"/>
    </source>
</evidence>
<dbReference type="PROSITE" id="PS51257">
    <property type="entry name" value="PROKAR_LIPOPROTEIN"/>
    <property type="match status" value="1"/>
</dbReference>
<proteinExistence type="predicted"/>
<evidence type="ECO:0000313" key="2">
    <source>
        <dbReference type="EMBL" id="MCJ2382289.1"/>
    </source>
</evidence>
<gene>
    <name evidence="2" type="ORF">MUN53_17015</name>
</gene>
<name>A0ABT0C5K0_9BACT</name>
<evidence type="ECO:0008006" key="4">
    <source>
        <dbReference type="Google" id="ProtNLM"/>
    </source>
</evidence>
<dbReference type="RefSeq" id="WP_243326591.1">
    <property type="nucleotide sequence ID" value="NZ_JAKZMM010000068.1"/>
</dbReference>